<dbReference type="PANTHER" id="PTHR34253">
    <property type="entry name" value="PROTEIN LLP HOMOLOG"/>
    <property type="match status" value="1"/>
</dbReference>
<name>A0A084W4B0_ANOSI</name>
<dbReference type="OMA" id="GMDIMEK"/>
<dbReference type="OrthoDB" id="6257894at2759"/>
<dbReference type="EMBL" id="ATLV01020303">
    <property type="status" value="NOT_ANNOTATED_CDS"/>
    <property type="molecule type" value="Genomic_DNA"/>
</dbReference>
<sequence length="154" mass="18304">MTARSKGKRNKNKAIKREKNKAKELKKLKKTLGLLDEDGMDLMEKIKDITVQKKQKEELDKVKDEVTEEIFKKETADLVDHNEYVEIVNPKSSVKHVFNAKTKRDQFGSYPVWYKKKKEDAKKKRKEGKIVKKRQFRGRRMHFIDRNSAWKNIA</sequence>
<dbReference type="VEuPathDB" id="VectorBase:ASIS019598"/>
<dbReference type="PANTHER" id="PTHR34253:SF1">
    <property type="entry name" value="PROTEIN LLP HOMOLOG"/>
    <property type="match status" value="1"/>
</dbReference>
<organism evidence="3">
    <name type="scientific">Anopheles sinensis</name>
    <name type="common">Mosquito</name>
    <dbReference type="NCBI Taxonomy" id="74873"/>
    <lineage>
        <taxon>Eukaryota</taxon>
        <taxon>Metazoa</taxon>
        <taxon>Ecdysozoa</taxon>
        <taxon>Arthropoda</taxon>
        <taxon>Hexapoda</taxon>
        <taxon>Insecta</taxon>
        <taxon>Pterygota</taxon>
        <taxon>Neoptera</taxon>
        <taxon>Endopterygota</taxon>
        <taxon>Diptera</taxon>
        <taxon>Nematocera</taxon>
        <taxon>Culicoidea</taxon>
        <taxon>Culicidae</taxon>
        <taxon>Anophelinae</taxon>
        <taxon>Anopheles</taxon>
    </lineage>
</organism>
<comment type="similarity">
    <text evidence="1">Belongs to the learning-associated protein family.</text>
</comment>
<dbReference type="GO" id="GO:0097484">
    <property type="term" value="P:dendrite extension"/>
    <property type="evidence" value="ECO:0007669"/>
    <property type="project" value="TreeGrafter"/>
</dbReference>
<keyword evidence="5" id="KW-1185">Reference proteome</keyword>
<proteinExistence type="inferred from homology"/>
<dbReference type="VEuPathDB" id="VectorBase:ASIC012880"/>
<evidence type="ECO:0000313" key="5">
    <source>
        <dbReference type="Proteomes" id="UP000030765"/>
    </source>
</evidence>
<evidence type="ECO:0000313" key="3">
    <source>
        <dbReference type="EMBL" id="KFB45054.1"/>
    </source>
</evidence>
<dbReference type="EnsemblMetazoa" id="ASIC012880-RA">
    <property type="protein sequence ID" value="ASIC012880-PA"/>
    <property type="gene ID" value="ASIC012880"/>
</dbReference>
<feature type="compositionally biased region" description="Basic residues" evidence="2">
    <location>
        <begin position="1"/>
        <end position="14"/>
    </location>
</feature>
<evidence type="ECO:0008006" key="6">
    <source>
        <dbReference type="Google" id="ProtNLM"/>
    </source>
</evidence>
<dbReference type="EMBL" id="KE525297">
    <property type="protein sequence ID" value="KFB45054.1"/>
    <property type="molecule type" value="Genomic_DNA"/>
</dbReference>
<dbReference type="GO" id="GO:0005730">
    <property type="term" value="C:nucleolus"/>
    <property type="evidence" value="ECO:0007669"/>
    <property type="project" value="TreeGrafter"/>
</dbReference>
<dbReference type="Proteomes" id="UP000030765">
    <property type="component" value="Unassembled WGS sequence"/>
</dbReference>
<accession>A0A084W4B0</accession>
<reference evidence="3 5" key="1">
    <citation type="journal article" date="2014" name="BMC Genomics">
        <title>Genome sequence of Anopheles sinensis provides insight into genetics basis of mosquito competence for malaria parasites.</title>
        <authorList>
            <person name="Zhou D."/>
            <person name="Zhang D."/>
            <person name="Ding G."/>
            <person name="Shi L."/>
            <person name="Hou Q."/>
            <person name="Ye Y."/>
            <person name="Xu Y."/>
            <person name="Zhou H."/>
            <person name="Xiong C."/>
            <person name="Li S."/>
            <person name="Yu J."/>
            <person name="Hong S."/>
            <person name="Yu X."/>
            <person name="Zou P."/>
            <person name="Chen C."/>
            <person name="Chang X."/>
            <person name="Wang W."/>
            <person name="Lv Y."/>
            <person name="Sun Y."/>
            <person name="Ma L."/>
            <person name="Shen B."/>
            <person name="Zhu C."/>
        </authorList>
    </citation>
    <scope>NUCLEOTIDE SEQUENCE [LARGE SCALE GENOMIC DNA]</scope>
</reference>
<dbReference type="InterPro" id="IPR018784">
    <property type="entry name" value="LLPH-like"/>
</dbReference>
<evidence type="ECO:0000256" key="2">
    <source>
        <dbReference type="SAM" id="MobiDB-lite"/>
    </source>
</evidence>
<evidence type="ECO:0000256" key="1">
    <source>
        <dbReference type="ARBA" id="ARBA00034118"/>
    </source>
</evidence>
<dbReference type="AlphaFoldDB" id="A0A084W4B0"/>
<feature type="region of interest" description="Disordered" evidence="2">
    <location>
        <begin position="1"/>
        <end position="22"/>
    </location>
</feature>
<dbReference type="Pfam" id="PF10169">
    <property type="entry name" value="LLPH"/>
    <property type="match status" value="1"/>
</dbReference>
<dbReference type="GO" id="GO:0001099">
    <property type="term" value="F:basal RNA polymerase II transcription machinery binding"/>
    <property type="evidence" value="ECO:0007669"/>
    <property type="project" value="TreeGrafter"/>
</dbReference>
<dbReference type="STRING" id="74873.A0A084W4B0"/>
<reference evidence="4" key="2">
    <citation type="submission" date="2020-05" db="UniProtKB">
        <authorList>
            <consortium name="EnsemblMetazoa"/>
        </authorList>
    </citation>
    <scope>IDENTIFICATION</scope>
</reference>
<gene>
    <name evidence="3" type="ORF">ZHAS_00012880</name>
</gene>
<protein>
    <recommendedName>
        <fullName evidence="6">Protein LLP homolog</fullName>
    </recommendedName>
</protein>
<evidence type="ECO:0000313" key="4">
    <source>
        <dbReference type="EnsemblMetazoa" id="ASIC012880-PA"/>
    </source>
</evidence>
<dbReference type="GO" id="GO:0003723">
    <property type="term" value="F:RNA binding"/>
    <property type="evidence" value="ECO:0007669"/>
    <property type="project" value="TreeGrafter"/>
</dbReference>